<name>A0A2G8JN00_STIJA</name>
<protein>
    <submittedName>
        <fullName evidence="8">Putative elongation factor 1 delta</fullName>
    </submittedName>
</protein>
<evidence type="ECO:0000256" key="2">
    <source>
        <dbReference type="ARBA" id="ARBA00022768"/>
    </source>
</evidence>
<organism evidence="8 9">
    <name type="scientific">Stichopus japonicus</name>
    <name type="common">Sea cucumber</name>
    <dbReference type="NCBI Taxonomy" id="307972"/>
    <lineage>
        <taxon>Eukaryota</taxon>
        <taxon>Metazoa</taxon>
        <taxon>Echinodermata</taxon>
        <taxon>Eleutherozoa</taxon>
        <taxon>Echinozoa</taxon>
        <taxon>Holothuroidea</taxon>
        <taxon>Aspidochirotacea</taxon>
        <taxon>Aspidochirotida</taxon>
        <taxon>Stichopodidae</taxon>
        <taxon>Apostichopus</taxon>
    </lineage>
</organism>
<evidence type="ECO:0000256" key="6">
    <source>
        <dbReference type="SAM" id="MobiDB-lite"/>
    </source>
</evidence>
<dbReference type="GO" id="GO:0003746">
    <property type="term" value="F:translation elongation factor activity"/>
    <property type="evidence" value="ECO:0007669"/>
    <property type="project" value="UniProtKB-KW"/>
</dbReference>
<comment type="similarity">
    <text evidence="1 4">Belongs to the EF-1-beta/EF-1-delta family.</text>
</comment>
<evidence type="ECO:0000256" key="1">
    <source>
        <dbReference type="ARBA" id="ARBA00007411"/>
    </source>
</evidence>
<dbReference type="InterPro" id="IPR049720">
    <property type="entry name" value="EF1B_bsu/dsu"/>
</dbReference>
<dbReference type="Proteomes" id="UP000230750">
    <property type="component" value="Unassembled WGS sequence"/>
</dbReference>
<dbReference type="PROSITE" id="PS00825">
    <property type="entry name" value="EF1BD_2"/>
    <property type="match status" value="1"/>
</dbReference>
<feature type="compositionally biased region" description="Acidic residues" evidence="6">
    <location>
        <begin position="132"/>
        <end position="146"/>
    </location>
</feature>
<sequence>MHWKRRLVHPVIVTYICSSLFQTKRKAEELKKQMKEAEAAKKKKKVVIAKSNIILDVKPGAGKKVEGSGGQTLSARMNALEKENENLKKVTSDLQTLVMQLQERVTVLEGGSGKSIPRLPKVPTSSQKQGEDEVDEDSDSDDDEDLFGNNKDTKRKAEELKKQMKEAEAAKKKKKVVIAKSNIILDVKPLGDDTDMESLREKVMTITTDGLVWGKSQFVDVAYGIKKLQITCVVEDDKVFVDDLEEQILEFDDLVQSVDVVAFNKV</sequence>
<dbReference type="STRING" id="307972.A0A2G8JN00"/>
<dbReference type="CDD" id="cd00292">
    <property type="entry name" value="EF1B"/>
    <property type="match status" value="1"/>
</dbReference>
<dbReference type="SMART" id="SM00888">
    <property type="entry name" value="EF1_GNE"/>
    <property type="match status" value="1"/>
</dbReference>
<evidence type="ECO:0000259" key="7">
    <source>
        <dbReference type="SMART" id="SM00888"/>
    </source>
</evidence>
<evidence type="ECO:0000256" key="3">
    <source>
        <dbReference type="ARBA" id="ARBA00022917"/>
    </source>
</evidence>
<dbReference type="GO" id="GO:0005085">
    <property type="term" value="F:guanyl-nucleotide exchange factor activity"/>
    <property type="evidence" value="ECO:0007669"/>
    <property type="project" value="TreeGrafter"/>
</dbReference>
<dbReference type="EMBL" id="MRZV01001557">
    <property type="protein sequence ID" value="PIK37103.1"/>
    <property type="molecule type" value="Genomic_DNA"/>
</dbReference>
<dbReference type="OrthoDB" id="331763at2759"/>
<dbReference type="InterPro" id="IPR014717">
    <property type="entry name" value="Transl_elong_EF1B/ribsomal_bS6"/>
</dbReference>
<dbReference type="Pfam" id="PF00736">
    <property type="entry name" value="EF1_GNE"/>
    <property type="match status" value="1"/>
</dbReference>
<dbReference type="GO" id="GO:0005853">
    <property type="term" value="C:eukaryotic translation elongation factor 1 complex"/>
    <property type="evidence" value="ECO:0007669"/>
    <property type="project" value="InterPro"/>
</dbReference>
<feature type="coiled-coil region" evidence="5">
    <location>
        <begin position="20"/>
        <end position="104"/>
    </location>
</feature>
<gene>
    <name evidence="8" type="ORF">BSL78_26056</name>
</gene>
<dbReference type="InterPro" id="IPR014038">
    <property type="entry name" value="EF1B_bsu/dsu_GNE"/>
</dbReference>
<dbReference type="PANTHER" id="PTHR11595">
    <property type="entry name" value="EF-HAND AND COILED-COIL DOMAIN-CONTAINING FAMILY MEMBER"/>
    <property type="match status" value="1"/>
</dbReference>
<evidence type="ECO:0000256" key="5">
    <source>
        <dbReference type="SAM" id="Coils"/>
    </source>
</evidence>
<evidence type="ECO:0000256" key="4">
    <source>
        <dbReference type="RuleBase" id="RU003791"/>
    </source>
</evidence>
<dbReference type="Gene3D" id="3.30.70.60">
    <property type="match status" value="1"/>
</dbReference>
<keyword evidence="9" id="KW-1185">Reference proteome</keyword>
<dbReference type="AlphaFoldDB" id="A0A2G8JN00"/>
<dbReference type="FunFam" id="3.30.70.60:FF:000001">
    <property type="entry name" value="Elongation factor 1-beta 1 like"/>
    <property type="match status" value="1"/>
</dbReference>
<feature type="domain" description="Translation elongation factor EF1B beta/delta subunit guanine nucleotide exchange" evidence="7">
    <location>
        <begin position="180"/>
        <end position="266"/>
    </location>
</feature>
<feature type="region of interest" description="Disordered" evidence="6">
    <location>
        <begin position="109"/>
        <end position="159"/>
    </location>
</feature>
<comment type="caution">
    <text evidence="8">The sequence shown here is derived from an EMBL/GenBank/DDBJ whole genome shotgun (WGS) entry which is preliminary data.</text>
</comment>
<keyword evidence="2 4" id="KW-0251">Elongation factor</keyword>
<keyword evidence="5" id="KW-0175">Coiled coil</keyword>
<reference evidence="8 9" key="1">
    <citation type="journal article" date="2017" name="PLoS Biol.">
        <title>The sea cucumber genome provides insights into morphological evolution and visceral regeneration.</title>
        <authorList>
            <person name="Zhang X."/>
            <person name="Sun L."/>
            <person name="Yuan J."/>
            <person name="Sun Y."/>
            <person name="Gao Y."/>
            <person name="Zhang L."/>
            <person name="Li S."/>
            <person name="Dai H."/>
            <person name="Hamel J.F."/>
            <person name="Liu C."/>
            <person name="Yu Y."/>
            <person name="Liu S."/>
            <person name="Lin W."/>
            <person name="Guo K."/>
            <person name="Jin S."/>
            <person name="Xu P."/>
            <person name="Storey K.B."/>
            <person name="Huan P."/>
            <person name="Zhang T."/>
            <person name="Zhou Y."/>
            <person name="Zhang J."/>
            <person name="Lin C."/>
            <person name="Li X."/>
            <person name="Xing L."/>
            <person name="Huo D."/>
            <person name="Sun M."/>
            <person name="Wang L."/>
            <person name="Mercier A."/>
            <person name="Li F."/>
            <person name="Yang H."/>
            <person name="Xiang J."/>
        </authorList>
    </citation>
    <scope>NUCLEOTIDE SEQUENCE [LARGE SCALE GENOMIC DNA]</scope>
    <source>
        <strain evidence="8">Shaxun</strain>
        <tissue evidence="8">Muscle</tissue>
    </source>
</reference>
<keyword evidence="3 4" id="KW-0648">Protein biosynthesis</keyword>
<dbReference type="SUPFAM" id="SSF54984">
    <property type="entry name" value="eEF-1beta-like"/>
    <property type="match status" value="1"/>
</dbReference>
<dbReference type="PANTHER" id="PTHR11595:SF21">
    <property type="entry name" value="ELONGATION FACTOR 1-BETA"/>
    <property type="match status" value="1"/>
</dbReference>
<dbReference type="InterPro" id="IPR001326">
    <property type="entry name" value="Transl_elong_EF1B_B/D_CS"/>
</dbReference>
<proteinExistence type="inferred from homology"/>
<evidence type="ECO:0000313" key="9">
    <source>
        <dbReference type="Proteomes" id="UP000230750"/>
    </source>
</evidence>
<dbReference type="GO" id="GO:0005829">
    <property type="term" value="C:cytosol"/>
    <property type="evidence" value="ECO:0007669"/>
    <property type="project" value="TreeGrafter"/>
</dbReference>
<evidence type="ECO:0000313" key="8">
    <source>
        <dbReference type="EMBL" id="PIK37103.1"/>
    </source>
</evidence>
<accession>A0A2G8JN00</accession>
<dbReference type="InterPro" id="IPR036219">
    <property type="entry name" value="eEF-1beta-like_sf"/>
</dbReference>